<reference evidence="1" key="1">
    <citation type="submission" date="2023-07" db="EMBL/GenBank/DDBJ databases">
        <title>Mucosal microbiota of week-old chicken and adult hens.</title>
        <authorList>
            <person name="Volf J."/>
            <person name="Karasova D."/>
            <person name="Crhanova M."/>
            <person name="Faldynova M."/>
            <person name="Prikrylova H."/>
            <person name="Zeman M."/>
            <person name="Babak V."/>
            <person name="Rajova J."/>
            <person name="Rychlik I."/>
        </authorList>
    </citation>
    <scope>NUCLEOTIDE SEQUENCE</scope>
    <source>
        <strain evidence="1">ET902</strain>
    </source>
</reference>
<keyword evidence="2" id="KW-1185">Reference proteome</keyword>
<evidence type="ECO:0008006" key="3">
    <source>
        <dbReference type="Google" id="ProtNLM"/>
    </source>
</evidence>
<evidence type="ECO:0000313" key="1">
    <source>
        <dbReference type="EMBL" id="MDO7019543.1"/>
    </source>
</evidence>
<proteinExistence type="predicted"/>
<sequence length="301" mass="35810">MNIVIIHTGFAKYLVYALRKIKETNKNSNVFLISDRKYKEYSKYSVFVDINKVTKDEAILFKNKYIHLGKSNPNYEMFCMQRWIILKDFMKEYNISECFHIDSDILVFSDLDEALKPFSKYSISLAAKLALTMYIKDVNVLEEFSKYLIFKYTDEKEINKLKDMYYNTDRVNDGVAGSISDMDISREFFSNYNLPIGELSKIENNSIFDSAIVYGGPNFEMIKKGKYEIKKIFFENNIPFCNYNDGTLNTKIRFHTLHFIVWSKLYMKKLYQNKDLNFNPYCINIYREFNVFKNKIKKILK</sequence>
<evidence type="ECO:0000313" key="2">
    <source>
        <dbReference type="Proteomes" id="UP001175147"/>
    </source>
</evidence>
<organism evidence="1 2">
    <name type="scientific">Brachyspira innocens</name>
    <dbReference type="NCBI Taxonomy" id="13264"/>
    <lineage>
        <taxon>Bacteria</taxon>
        <taxon>Pseudomonadati</taxon>
        <taxon>Spirochaetota</taxon>
        <taxon>Spirochaetia</taxon>
        <taxon>Brachyspirales</taxon>
        <taxon>Brachyspiraceae</taxon>
        <taxon>Brachyspira</taxon>
    </lineage>
</organism>
<dbReference type="Proteomes" id="UP001175147">
    <property type="component" value="Unassembled WGS sequence"/>
</dbReference>
<comment type="caution">
    <text evidence="1">The sequence shown here is derived from an EMBL/GenBank/DDBJ whole genome shotgun (WGS) entry which is preliminary data.</text>
</comment>
<name>A0ABT8YUU0_9SPIR</name>
<accession>A0ABT8YUU0</accession>
<dbReference type="EMBL" id="JAUPBM010000012">
    <property type="protein sequence ID" value="MDO7019543.1"/>
    <property type="molecule type" value="Genomic_DNA"/>
</dbReference>
<protein>
    <recommendedName>
        <fullName evidence="3">Glycosyl transferase</fullName>
    </recommendedName>
</protein>
<gene>
    <name evidence="1" type="ORF">Q5M86_02010</name>
</gene>
<dbReference type="RefSeq" id="WP_304384258.1">
    <property type="nucleotide sequence ID" value="NZ_JAUPBL010000005.1"/>
</dbReference>